<dbReference type="Proteomes" id="UP001629953">
    <property type="component" value="Unassembled WGS sequence"/>
</dbReference>
<dbReference type="SUPFAM" id="SSF52540">
    <property type="entry name" value="P-loop containing nucleoside triphosphate hydrolases"/>
    <property type="match status" value="1"/>
</dbReference>
<dbReference type="RefSeq" id="WP_408621600.1">
    <property type="nucleotide sequence ID" value="NZ_JBEQCT010000001.1"/>
</dbReference>
<evidence type="ECO:0000313" key="2">
    <source>
        <dbReference type="Proteomes" id="UP001629953"/>
    </source>
</evidence>
<dbReference type="EMBL" id="JBEQCT010000001">
    <property type="protein sequence ID" value="MFM2483486.1"/>
    <property type="molecule type" value="Genomic_DNA"/>
</dbReference>
<dbReference type="Pfam" id="PF13671">
    <property type="entry name" value="AAA_33"/>
    <property type="match status" value="1"/>
</dbReference>
<keyword evidence="2" id="KW-1185">Reference proteome</keyword>
<dbReference type="PANTHER" id="PTHR37807:SF3">
    <property type="entry name" value="OS07G0160300 PROTEIN"/>
    <property type="match status" value="1"/>
</dbReference>
<dbReference type="InterPro" id="IPR027417">
    <property type="entry name" value="P-loop_NTPase"/>
</dbReference>
<accession>A0ABW9G348</accession>
<dbReference type="Gene3D" id="3.40.50.300">
    <property type="entry name" value="P-loop containing nucleotide triphosphate hydrolases"/>
    <property type="match status" value="1"/>
</dbReference>
<dbReference type="PANTHER" id="PTHR37807">
    <property type="entry name" value="OS07G0160300 PROTEIN"/>
    <property type="match status" value="1"/>
</dbReference>
<proteinExistence type="predicted"/>
<evidence type="ECO:0000313" key="1">
    <source>
        <dbReference type="EMBL" id="MFM2483486.1"/>
    </source>
</evidence>
<protein>
    <submittedName>
        <fullName evidence="1">AAA family ATPase</fullName>
    </submittedName>
</protein>
<sequence>MAKIILICGLPGSGKSTLAHELATILKLPLFSKDRLEASVVESGLATVDNLNGVGYFLLKNLIDECEKTQQTVIVDFVADKNRVLQFWPSLVSKEVIPIECVCSDTNEHRRRIETRNRNISGWYELTWSDVELAINKYIPLFAERLTLDSLESIEFNTKLALDYVLLRM</sequence>
<reference evidence="1 2" key="1">
    <citation type="journal article" date="2013" name="Int. J. Syst. Evol. Microbiol.">
        <title>Celerinatantimonas yamalensis sp. nov., a cold-adapted diazotrophic bacterium from a cold permafrost brine.</title>
        <authorList>
            <person name="Shcherbakova V."/>
            <person name="Chuvilskaya N."/>
            <person name="Rivkina E."/>
            <person name="Demidov N."/>
            <person name="Uchaeva V."/>
            <person name="Suetin S."/>
            <person name="Suzina N."/>
            <person name="Gilichinsky D."/>
        </authorList>
    </citation>
    <scope>NUCLEOTIDE SEQUENCE [LARGE SCALE GENOMIC DNA]</scope>
    <source>
        <strain evidence="1 2">C7</strain>
    </source>
</reference>
<gene>
    <name evidence="1" type="ORF">ABUE30_00035</name>
</gene>
<name>A0ABW9G348_9GAMM</name>
<comment type="caution">
    <text evidence="1">The sequence shown here is derived from an EMBL/GenBank/DDBJ whole genome shotgun (WGS) entry which is preliminary data.</text>
</comment>
<organism evidence="1 2">
    <name type="scientific">Celerinatantimonas yamalensis</name>
    <dbReference type="NCBI Taxonomy" id="559956"/>
    <lineage>
        <taxon>Bacteria</taxon>
        <taxon>Pseudomonadati</taxon>
        <taxon>Pseudomonadota</taxon>
        <taxon>Gammaproteobacteria</taxon>
        <taxon>Celerinatantimonadaceae</taxon>
        <taxon>Celerinatantimonas</taxon>
    </lineage>
</organism>